<gene>
    <name evidence="1" type="ORF">K488DRAFT_75087</name>
</gene>
<reference evidence="1" key="1">
    <citation type="submission" date="2021-02" db="EMBL/GenBank/DDBJ databases">
        <authorList>
            <consortium name="DOE Joint Genome Institute"/>
            <person name="Ahrendt S."/>
            <person name="Looney B.P."/>
            <person name="Miyauchi S."/>
            <person name="Morin E."/>
            <person name="Drula E."/>
            <person name="Courty P.E."/>
            <person name="Chicoki N."/>
            <person name="Fauchery L."/>
            <person name="Kohler A."/>
            <person name="Kuo A."/>
            <person name="Labutti K."/>
            <person name="Pangilinan J."/>
            <person name="Lipzen A."/>
            <person name="Riley R."/>
            <person name="Andreopoulos W."/>
            <person name="He G."/>
            <person name="Johnson J."/>
            <person name="Barry K.W."/>
            <person name="Grigoriev I.V."/>
            <person name="Nagy L."/>
            <person name="Hibbett D."/>
            <person name="Henrissat B."/>
            <person name="Matheny P.B."/>
            <person name="Labbe J."/>
            <person name="Martin F."/>
        </authorList>
    </citation>
    <scope>NUCLEOTIDE SEQUENCE</scope>
    <source>
        <strain evidence="1">EC-137</strain>
    </source>
</reference>
<proteinExistence type="predicted"/>
<dbReference type="Proteomes" id="UP000814128">
    <property type="component" value="Unassembled WGS sequence"/>
</dbReference>
<dbReference type="EMBL" id="MU274195">
    <property type="protein sequence ID" value="KAI0026776.1"/>
    <property type="molecule type" value="Genomic_DNA"/>
</dbReference>
<evidence type="ECO:0000313" key="2">
    <source>
        <dbReference type="Proteomes" id="UP000814128"/>
    </source>
</evidence>
<name>A0ACB8Q4S1_9AGAM</name>
<organism evidence="1 2">
    <name type="scientific">Vararia minispora EC-137</name>
    <dbReference type="NCBI Taxonomy" id="1314806"/>
    <lineage>
        <taxon>Eukaryota</taxon>
        <taxon>Fungi</taxon>
        <taxon>Dikarya</taxon>
        <taxon>Basidiomycota</taxon>
        <taxon>Agaricomycotina</taxon>
        <taxon>Agaricomycetes</taxon>
        <taxon>Russulales</taxon>
        <taxon>Lachnocladiaceae</taxon>
        <taxon>Vararia</taxon>
    </lineage>
</organism>
<protein>
    <submittedName>
        <fullName evidence="1">Uncharacterized protein</fullName>
    </submittedName>
</protein>
<reference evidence="1" key="2">
    <citation type="journal article" date="2022" name="New Phytol.">
        <title>Evolutionary transition to the ectomycorrhizal habit in the genomes of a hyperdiverse lineage of mushroom-forming fungi.</title>
        <authorList>
            <person name="Looney B."/>
            <person name="Miyauchi S."/>
            <person name="Morin E."/>
            <person name="Drula E."/>
            <person name="Courty P.E."/>
            <person name="Kohler A."/>
            <person name="Kuo A."/>
            <person name="LaButti K."/>
            <person name="Pangilinan J."/>
            <person name="Lipzen A."/>
            <person name="Riley R."/>
            <person name="Andreopoulos W."/>
            <person name="He G."/>
            <person name="Johnson J."/>
            <person name="Nolan M."/>
            <person name="Tritt A."/>
            <person name="Barry K.W."/>
            <person name="Grigoriev I.V."/>
            <person name="Nagy L.G."/>
            <person name="Hibbett D."/>
            <person name="Henrissat B."/>
            <person name="Matheny P.B."/>
            <person name="Labbe J."/>
            <person name="Martin F.M."/>
        </authorList>
    </citation>
    <scope>NUCLEOTIDE SEQUENCE</scope>
    <source>
        <strain evidence="1">EC-137</strain>
    </source>
</reference>
<evidence type="ECO:0000313" key="1">
    <source>
        <dbReference type="EMBL" id="KAI0026776.1"/>
    </source>
</evidence>
<sequence length="530" mass="55258">MGQALVKEAPGSSWVDEQRSSQRSPPLPDERPRQSVANLIGRFEQQTKKQAPSNGHSSRPSSVVSHTTGDSAKEEAKIAREWPPVQTSSLTRSTSGSVSPQSSNFRKSMSFTSPPTTVMELPESVQRLPITPDDALLPHAANGRPTAVEEDGNADTPTATRGTAAPSLAPATPIAKAKSAAGPRQSVPAKTGTPTRVPIATTKSTPARTPAPPAPKSTATSSRPKTPSRAKTPSGRPSMGSRPPITSPPRAKTPSASTPPQPTHARTSGTSSHLYAPTASSLARSRNMPPVPSALNSTPKKAPDLSRLSKPTAASASKARTAVAAALSPPRGRGAAAKRGVPATRGAAGAGRGTVERKAGVAGAAAAATIVAAVAGENGRATEEPVDEHHETAPDAVNSEDNNTAAHEEPDIAEHEEHVEVYDVLDVELVEEPAHVDSTADPRPAAGVSDIVEEPAAEEPTAKEAVKIVEVREEVPTDAAAEDDRPRVRDDLEDINALSKTPPDFANPTLHYDQIANMRMIRSFASNFVK</sequence>
<keyword evidence="2" id="KW-1185">Reference proteome</keyword>
<accession>A0ACB8Q4S1</accession>
<comment type="caution">
    <text evidence="1">The sequence shown here is derived from an EMBL/GenBank/DDBJ whole genome shotgun (WGS) entry which is preliminary data.</text>
</comment>